<dbReference type="GO" id="GO:0008233">
    <property type="term" value="F:peptidase activity"/>
    <property type="evidence" value="ECO:0007669"/>
    <property type="project" value="InterPro"/>
</dbReference>
<gene>
    <name evidence="3" type="ORF">Vbra_14811</name>
</gene>
<feature type="transmembrane region" description="Helical" evidence="2">
    <location>
        <begin position="361"/>
        <end position="379"/>
    </location>
</feature>
<dbReference type="Pfam" id="PF13367">
    <property type="entry name" value="PrsW-protease"/>
    <property type="match status" value="1"/>
</dbReference>
<keyword evidence="2" id="KW-0812">Transmembrane</keyword>
<dbReference type="InParanoid" id="A0A0G4FB34"/>
<feature type="compositionally biased region" description="Polar residues" evidence="1">
    <location>
        <begin position="442"/>
        <end position="456"/>
    </location>
</feature>
<evidence type="ECO:0000256" key="1">
    <source>
        <dbReference type="SAM" id="MobiDB-lite"/>
    </source>
</evidence>
<dbReference type="EMBL" id="CDMY01000396">
    <property type="protein sequence ID" value="CEM09853.1"/>
    <property type="molecule type" value="Genomic_DNA"/>
</dbReference>
<feature type="transmembrane region" description="Helical" evidence="2">
    <location>
        <begin position="39"/>
        <end position="60"/>
    </location>
</feature>
<evidence type="ECO:0000313" key="4">
    <source>
        <dbReference type="Proteomes" id="UP000041254"/>
    </source>
</evidence>
<name>A0A0G4FB34_VITBC</name>
<keyword evidence="4" id="KW-1185">Reference proteome</keyword>
<sequence>MQPSTGPPRAAHVRKEDFIEKRRQSVALFSAGFFQRGTWAVFAYLLLVVVASLFALGFVLGQLVNTGIMLLATGPSIIIQLYLIQRFTNQFLPEQMFFVVCESTLWMFLLIVPNVLVMLAAKLLVRIFFPMTPPNEIEELLVGNVLWCILSPLIIGIVEESIKFLAVRRVLWKDHVCDPRALIVYGITSANTFAVLENWNYVIGTVASPTTPGLRLGPRWVSNGIWTAWQRLIVSVPGHCLDGSLQGSILAHYKFFNFLGWFGVWAAVLFPALSHWLFDFVATFIPLIHNHHVKQALRTLLRKQQPAGPTVSLKHRTDRVTNPSITFWDHREEHTVYITSSQDEKLLEGPMWLRQLVRYDMLFLIVIVVIQFIITRYLMLKLERIKHVNVRALRNADLVSAPDHIYSLRSVPCHVKWPEKNDRHEQFVQLADESSDEESGRQGAQQTYGTMLENSD</sequence>
<dbReference type="Proteomes" id="UP000041254">
    <property type="component" value="Unassembled WGS sequence"/>
</dbReference>
<feature type="transmembrane region" description="Helical" evidence="2">
    <location>
        <begin position="66"/>
        <end position="84"/>
    </location>
</feature>
<dbReference type="OrthoDB" id="10017393at2759"/>
<keyword evidence="2" id="KW-1133">Transmembrane helix</keyword>
<dbReference type="VEuPathDB" id="CryptoDB:Vbra_14811"/>
<accession>A0A0G4FB34</accession>
<protein>
    <submittedName>
        <fullName evidence="3">Uncharacterized protein</fullName>
    </submittedName>
</protein>
<evidence type="ECO:0000313" key="3">
    <source>
        <dbReference type="EMBL" id="CEM09853.1"/>
    </source>
</evidence>
<feature type="region of interest" description="Disordered" evidence="1">
    <location>
        <begin position="430"/>
        <end position="456"/>
    </location>
</feature>
<dbReference type="InterPro" id="IPR026898">
    <property type="entry name" value="PrsW"/>
</dbReference>
<dbReference type="AlphaFoldDB" id="A0A0G4FB34"/>
<feature type="transmembrane region" description="Helical" evidence="2">
    <location>
        <begin position="105"/>
        <end position="129"/>
    </location>
</feature>
<feature type="transmembrane region" description="Helical" evidence="2">
    <location>
        <begin position="255"/>
        <end position="278"/>
    </location>
</feature>
<evidence type="ECO:0000256" key="2">
    <source>
        <dbReference type="SAM" id="Phobius"/>
    </source>
</evidence>
<proteinExistence type="predicted"/>
<reference evidence="3 4" key="1">
    <citation type="submission" date="2014-11" db="EMBL/GenBank/DDBJ databases">
        <authorList>
            <person name="Zhu J."/>
            <person name="Qi W."/>
            <person name="Song R."/>
        </authorList>
    </citation>
    <scope>NUCLEOTIDE SEQUENCE [LARGE SCALE GENOMIC DNA]</scope>
</reference>
<keyword evidence="2" id="KW-0472">Membrane</keyword>
<organism evidence="3 4">
    <name type="scientific">Vitrella brassicaformis (strain CCMP3155)</name>
    <dbReference type="NCBI Taxonomy" id="1169540"/>
    <lineage>
        <taxon>Eukaryota</taxon>
        <taxon>Sar</taxon>
        <taxon>Alveolata</taxon>
        <taxon>Colpodellida</taxon>
        <taxon>Vitrellaceae</taxon>
        <taxon>Vitrella</taxon>
    </lineage>
</organism>